<accession>A0A2C5Z1D8</accession>
<comment type="caution">
    <text evidence="2">The sequence shown here is derived from an EMBL/GenBank/DDBJ whole genome shotgun (WGS) entry which is preliminary data.</text>
</comment>
<dbReference type="AlphaFoldDB" id="A0A2C5Z1D8"/>
<sequence>MDPDGRVPPERRRLDGLRTRRTHDKAGPPPVSQSPLTGRRPGPNFCETPRRENHFTTPTMHDGSFSDHPISFRMPLSYSELDAVFFSAASSPPRTPELVGNFPPHSNGCGSSPAADLHLRIKP</sequence>
<feature type="region of interest" description="Disordered" evidence="1">
    <location>
        <begin position="97"/>
        <end position="123"/>
    </location>
</feature>
<protein>
    <submittedName>
        <fullName evidence="2">Uncharacterized protein</fullName>
    </submittedName>
</protein>
<dbReference type="Proteomes" id="UP000226431">
    <property type="component" value="Unassembled WGS sequence"/>
</dbReference>
<name>A0A2C5Z1D8_9HYPO</name>
<keyword evidence="3" id="KW-1185">Reference proteome</keyword>
<gene>
    <name evidence="2" type="ORF">CDD80_4007</name>
</gene>
<feature type="compositionally biased region" description="Basic and acidic residues" evidence="1">
    <location>
        <begin position="1"/>
        <end position="18"/>
    </location>
</feature>
<reference evidence="2 3" key="1">
    <citation type="submission" date="2017-06" db="EMBL/GenBank/DDBJ databases">
        <title>Ant-infecting Ophiocordyceps genomes reveal a high diversity of potential behavioral manipulation genes and a possible major role for enterotoxins.</title>
        <authorList>
            <person name="De Bekker C."/>
            <person name="Evans H.C."/>
            <person name="Brachmann A."/>
            <person name="Hughes D.P."/>
        </authorList>
    </citation>
    <scope>NUCLEOTIDE SEQUENCE [LARGE SCALE GENOMIC DNA]</scope>
    <source>
        <strain evidence="2 3">Map16</strain>
    </source>
</reference>
<organism evidence="2 3">
    <name type="scientific">Ophiocordyceps camponoti-rufipedis</name>
    <dbReference type="NCBI Taxonomy" id="2004952"/>
    <lineage>
        <taxon>Eukaryota</taxon>
        <taxon>Fungi</taxon>
        <taxon>Dikarya</taxon>
        <taxon>Ascomycota</taxon>
        <taxon>Pezizomycotina</taxon>
        <taxon>Sordariomycetes</taxon>
        <taxon>Hypocreomycetidae</taxon>
        <taxon>Hypocreales</taxon>
        <taxon>Ophiocordycipitaceae</taxon>
        <taxon>Ophiocordyceps</taxon>
    </lineage>
</organism>
<evidence type="ECO:0000313" key="3">
    <source>
        <dbReference type="Proteomes" id="UP000226431"/>
    </source>
</evidence>
<evidence type="ECO:0000313" key="2">
    <source>
        <dbReference type="EMBL" id="PHH73154.1"/>
    </source>
</evidence>
<dbReference type="EMBL" id="NJES01000364">
    <property type="protein sequence ID" value="PHH73154.1"/>
    <property type="molecule type" value="Genomic_DNA"/>
</dbReference>
<feature type="region of interest" description="Disordered" evidence="1">
    <location>
        <begin position="1"/>
        <end position="66"/>
    </location>
</feature>
<evidence type="ECO:0000256" key="1">
    <source>
        <dbReference type="SAM" id="MobiDB-lite"/>
    </source>
</evidence>
<proteinExistence type="predicted"/>